<evidence type="ECO:0000256" key="3">
    <source>
        <dbReference type="ARBA" id="ARBA00022660"/>
    </source>
</evidence>
<dbReference type="InterPro" id="IPR038532">
    <property type="entry name" value="NDUFS4-like_sf"/>
</dbReference>
<evidence type="ECO:0000256" key="5">
    <source>
        <dbReference type="ARBA" id="ARBA00022982"/>
    </source>
</evidence>
<dbReference type="GO" id="GO:0016020">
    <property type="term" value="C:membrane"/>
    <property type="evidence" value="ECO:0007669"/>
    <property type="project" value="UniProtKB-SubCell"/>
</dbReference>
<dbReference type="EMBL" id="QYBC01000024">
    <property type="protein sequence ID" value="RYB02065.1"/>
    <property type="molecule type" value="Genomic_DNA"/>
</dbReference>
<reference evidence="7 8" key="1">
    <citation type="submission" date="2018-09" db="EMBL/GenBank/DDBJ databases">
        <authorList>
            <person name="Grouzdev D.S."/>
            <person name="Krutkina M.S."/>
        </authorList>
    </citation>
    <scope>NUCLEOTIDE SEQUENCE [LARGE SCALE GENOMIC DNA]</scope>
    <source>
        <strain evidence="7 8">RmlP001</strain>
    </source>
</reference>
<evidence type="ECO:0000256" key="1">
    <source>
        <dbReference type="ARBA" id="ARBA00004370"/>
    </source>
</evidence>
<comment type="subcellular location">
    <subcellularLocation>
        <location evidence="1">Membrane</location>
    </subcellularLocation>
</comment>
<keyword evidence="2" id="KW-0813">Transport</keyword>
<evidence type="ECO:0000313" key="7">
    <source>
        <dbReference type="EMBL" id="RYB02065.1"/>
    </source>
</evidence>
<dbReference type="AlphaFoldDB" id="A0A4Q2R691"/>
<evidence type="ECO:0000256" key="6">
    <source>
        <dbReference type="ARBA" id="ARBA00023136"/>
    </source>
</evidence>
<evidence type="ECO:0000313" key="8">
    <source>
        <dbReference type="Proteomes" id="UP000289411"/>
    </source>
</evidence>
<keyword evidence="3" id="KW-0679">Respiratory chain</keyword>
<dbReference type="Proteomes" id="UP000289411">
    <property type="component" value="Unassembled WGS sequence"/>
</dbReference>
<keyword evidence="6" id="KW-0472">Membrane</keyword>
<accession>A0A4Q2R691</accession>
<reference evidence="7 8" key="2">
    <citation type="submission" date="2019-02" db="EMBL/GenBank/DDBJ databases">
        <title>'Lichenibacterium ramalinii' gen. nov. sp. nov., 'Lichenibacterium minor' gen. nov. sp. nov.</title>
        <authorList>
            <person name="Pankratov T."/>
        </authorList>
    </citation>
    <scope>NUCLEOTIDE SEQUENCE [LARGE SCALE GENOMIC DNA]</scope>
    <source>
        <strain evidence="7 8">RmlP001</strain>
    </source>
</reference>
<sequence length="103" mass="11854">MTIARIYRPTRGATQSGHARTKAWLLEYERLEPVEIEPLMGWTGSSETERQVKVPFDTREEAIAFAEKRGIAFEVEDPAPEQVRRGLSYSDNFKSTRMGPWTH</sequence>
<dbReference type="PANTHER" id="PTHR12219">
    <property type="entry name" value="NADH-UBIQUINONE OXIDOREDUCTASE"/>
    <property type="match status" value="1"/>
</dbReference>
<dbReference type="OrthoDB" id="9799572at2"/>
<keyword evidence="5" id="KW-0249">Electron transport</keyword>
<evidence type="ECO:0000256" key="4">
    <source>
        <dbReference type="ARBA" id="ARBA00022946"/>
    </source>
</evidence>
<dbReference type="InterPro" id="IPR006885">
    <property type="entry name" value="NADH_UbQ_FeS_4_mit-like"/>
</dbReference>
<dbReference type="Gene3D" id="3.30.160.190">
    <property type="entry name" value="atu1810 like domain"/>
    <property type="match status" value="1"/>
</dbReference>
<dbReference type="Pfam" id="PF04800">
    <property type="entry name" value="NDUS4"/>
    <property type="match status" value="1"/>
</dbReference>
<evidence type="ECO:0000256" key="2">
    <source>
        <dbReference type="ARBA" id="ARBA00022448"/>
    </source>
</evidence>
<protein>
    <submittedName>
        <fullName evidence="7">ETC complex I subunit</fullName>
    </submittedName>
</protein>
<dbReference type="GO" id="GO:0022900">
    <property type="term" value="P:electron transport chain"/>
    <property type="evidence" value="ECO:0007669"/>
    <property type="project" value="InterPro"/>
</dbReference>
<keyword evidence="8" id="KW-1185">Reference proteome</keyword>
<keyword evidence="4" id="KW-0809">Transit peptide</keyword>
<comment type="caution">
    <text evidence="7">The sequence shown here is derived from an EMBL/GenBank/DDBJ whole genome shotgun (WGS) entry which is preliminary data.</text>
</comment>
<dbReference type="PANTHER" id="PTHR12219:SF8">
    <property type="entry name" value="NADH DEHYDROGENASE [UBIQUINONE] IRON-SULFUR PROTEIN 4, MITOCHONDRIAL"/>
    <property type="match status" value="1"/>
</dbReference>
<organism evidence="7 8">
    <name type="scientific">Lichenibacterium ramalinae</name>
    <dbReference type="NCBI Taxonomy" id="2316527"/>
    <lineage>
        <taxon>Bacteria</taxon>
        <taxon>Pseudomonadati</taxon>
        <taxon>Pseudomonadota</taxon>
        <taxon>Alphaproteobacteria</taxon>
        <taxon>Hyphomicrobiales</taxon>
        <taxon>Lichenihabitantaceae</taxon>
        <taxon>Lichenibacterium</taxon>
    </lineage>
</organism>
<proteinExistence type="predicted"/>
<name>A0A4Q2R691_9HYPH</name>
<dbReference type="RefSeq" id="WP_129221588.1">
    <property type="nucleotide sequence ID" value="NZ_QYBC01000024.1"/>
</dbReference>
<gene>
    <name evidence="7" type="ORF">D3272_23160</name>
</gene>